<evidence type="ECO:0000313" key="3">
    <source>
        <dbReference type="Proteomes" id="UP000554482"/>
    </source>
</evidence>
<name>A0A7J6XAJ1_THATH</name>
<comment type="caution">
    <text evidence="2">The sequence shown here is derived from an EMBL/GenBank/DDBJ whole genome shotgun (WGS) entry which is preliminary data.</text>
</comment>
<feature type="domain" description="RNase H type-1" evidence="1">
    <location>
        <begin position="45"/>
        <end position="164"/>
    </location>
</feature>
<dbReference type="Proteomes" id="UP000554482">
    <property type="component" value="Unassembled WGS sequence"/>
</dbReference>
<reference evidence="2 3" key="1">
    <citation type="submission" date="2020-06" db="EMBL/GenBank/DDBJ databases">
        <title>Transcriptomic and genomic resources for Thalictrum thalictroides and T. hernandezii: Facilitating candidate gene discovery in an emerging model plant lineage.</title>
        <authorList>
            <person name="Arias T."/>
            <person name="Riano-Pachon D.M."/>
            <person name="Di Stilio V.S."/>
        </authorList>
    </citation>
    <scope>NUCLEOTIDE SEQUENCE [LARGE SCALE GENOMIC DNA]</scope>
    <source>
        <strain evidence="3">cv. WT478/WT964</strain>
        <tissue evidence="2">Leaves</tissue>
    </source>
</reference>
<dbReference type="EMBL" id="JABWDY010003414">
    <property type="protein sequence ID" value="KAF5205958.1"/>
    <property type="molecule type" value="Genomic_DNA"/>
</dbReference>
<gene>
    <name evidence="2" type="ORF">FRX31_004454</name>
</gene>
<dbReference type="InterPro" id="IPR044730">
    <property type="entry name" value="RNase_H-like_dom_plant"/>
</dbReference>
<dbReference type="Pfam" id="PF13456">
    <property type="entry name" value="RVT_3"/>
    <property type="match status" value="1"/>
</dbReference>
<dbReference type="GO" id="GO:0004523">
    <property type="term" value="F:RNA-DNA hybrid ribonuclease activity"/>
    <property type="evidence" value="ECO:0007669"/>
    <property type="project" value="InterPro"/>
</dbReference>
<accession>A0A7J6XAJ1</accession>
<dbReference type="PANTHER" id="PTHR47723">
    <property type="entry name" value="OS05G0353850 PROTEIN"/>
    <property type="match status" value="1"/>
</dbReference>
<dbReference type="CDD" id="cd06222">
    <property type="entry name" value="RNase_H_like"/>
    <property type="match status" value="1"/>
</dbReference>
<dbReference type="InterPro" id="IPR012337">
    <property type="entry name" value="RNaseH-like_sf"/>
</dbReference>
<dbReference type="InterPro" id="IPR002156">
    <property type="entry name" value="RNaseH_domain"/>
</dbReference>
<proteinExistence type="predicted"/>
<evidence type="ECO:0000313" key="2">
    <source>
        <dbReference type="EMBL" id="KAF5205958.1"/>
    </source>
</evidence>
<dbReference type="PANTHER" id="PTHR47723:SF19">
    <property type="entry name" value="POLYNUCLEOTIDYL TRANSFERASE, RIBONUCLEASE H-LIKE SUPERFAMILY PROTEIN"/>
    <property type="match status" value="1"/>
</dbReference>
<dbReference type="Gene3D" id="3.30.420.10">
    <property type="entry name" value="Ribonuclease H-like superfamily/Ribonuclease H"/>
    <property type="match status" value="1"/>
</dbReference>
<sequence length="197" mass="22083">MVHFQYREQGRIGKCQGDEEFKLRTTPGQRQYEANGKYPSVLSVNTDGSITTTKVGYGGIFRDYLGRPTFAYCGGAAEDTITAIEVEDITVGLELAIQMGYNKVCVGSDSMQTIDSIKGKTQPTWRAKYMVARTRRAMNNLEMVESEHIVRETNMCADFLSKLCFSGDSLKVFMSPFCEQLVNFVNQDAVGILYSRM</sequence>
<dbReference type="AlphaFoldDB" id="A0A7J6XAJ1"/>
<dbReference type="InterPro" id="IPR053151">
    <property type="entry name" value="RNase_H-like"/>
</dbReference>
<protein>
    <recommendedName>
        <fullName evidence="1">RNase H type-1 domain-containing protein</fullName>
    </recommendedName>
</protein>
<dbReference type="OrthoDB" id="1906820at2759"/>
<keyword evidence="3" id="KW-1185">Reference proteome</keyword>
<dbReference type="SUPFAM" id="SSF53098">
    <property type="entry name" value="Ribonuclease H-like"/>
    <property type="match status" value="1"/>
</dbReference>
<evidence type="ECO:0000259" key="1">
    <source>
        <dbReference type="Pfam" id="PF13456"/>
    </source>
</evidence>
<dbReference type="InterPro" id="IPR036397">
    <property type="entry name" value="RNaseH_sf"/>
</dbReference>
<dbReference type="GO" id="GO:0003676">
    <property type="term" value="F:nucleic acid binding"/>
    <property type="evidence" value="ECO:0007669"/>
    <property type="project" value="InterPro"/>
</dbReference>
<organism evidence="2 3">
    <name type="scientific">Thalictrum thalictroides</name>
    <name type="common">Rue-anemone</name>
    <name type="synonym">Anemone thalictroides</name>
    <dbReference type="NCBI Taxonomy" id="46969"/>
    <lineage>
        <taxon>Eukaryota</taxon>
        <taxon>Viridiplantae</taxon>
        <taxon>Streptophyta</taxon>
        <taxon>Embryophyta</taxon>
        <taxon>Tracheophyta</taxon>
        <taxon>Spermatophyta</taxon>
        <taxon>Magnoliopsida</taxon>
        <taxon>Ranunculales</taxon>
        <taxon>Ranunculaceae</taxon>
        <taxon>Thalictroideae</taxon>
        <taxon>Thalictrum</taxon>
    </lineage>
</organism>